<feature type="region of interest" description="Disordered" evidence="4">
    <location>
        <begin position="20"/>
        <end position="58"/>
    </location>
</feature>
<name>A0A9P8I5X6_9PEZI</name>
<dbReference type="GO" id="GO:0043023">
    <property type="term" value="F:ribosomal large subunit binding"/>
    <property type="evidence" value="ECO:0007669"/>
    <property type="project" value="TreeGrafter"/>
</dbReference>
<accession>A0A9P8I5X6</accession>
<dbReference type="Pfam" id="PF01765">
    <property type="entry name" value="RRF"/>
    <property type="match status" value="1"/>
</dbReference>
<evidence type="ECO:0000313" key="6">
    <source>
        <dbReference type="EMBL" id="KAH0539105.1"/>
    </source>
</evidence>
<comment type="similarity">
    <text evidence="1">Belongs to the RRF family.</text>
</comment>
<evidence type="ECO:0000259" key="5">
    <source>
        <dbReference type="Pfam" id="PF01765"/>
    </source>
</evidence>
<dbReference type="PANTHER" id="PTHR20982">
    <property type="entry name" value="RIBOSOME RECYCLING FACTOR"/>
    <property type="match status" value="1"/>
</dbReference>
<dbReference type="SUPFAM" id="SSF55194">
    <property type="entry name" value="Ribosome recycling factor, RRF"/>
    <property type="match status" value="1"/>
</dbReference>
<dbReference type="Proteomes" id="UP000698800">
    <property type="component" value="Unassembled WGS sequence"/>
</dbReference>
<sequence length="254" mass="27389">MTMGPRASSAMGTVRCIRMGVRSPPSHHRRPFTSTPPSARNHKPPPPSNPQPDDDPFDLFPLSYTIQSALAKLKSDLATLRAGGRLNPSAIEALKVKFRGKGGKEAKEELVRLGDIAQVLPRGGRGLVVQVLDPDHLKPTMQALLGASLNLTPAPLPGQPTHLYLPIPAPTRELRLESAQRVQKAGEVAQNSIRGARAVVHKKLRGLVVGKEKGKGVRVDDVRRVEKGMEKVVEEGAGEARRLVEGARKAILEG</sequence>
<comment type="caution">
    <text evidence="6">The sequence shown here is derived from an EMBL/GenBank/DDBJ whole genome shotgun (WGS) entry which is preliminary data.</text>
</comment>
<evidence type="ECO:0000256" key="4">
    <source>
        <dbReference type="SAM" id="MobiDB-lite"/>
    </source>
</evidence>
<evidence type="ECO:0000256" key="3">
    <source>
        <dbReference type="ARBA" id="ARBA00024909"/>
    </source>
</evidence>
<dbReference type="Gene3D" id="3.30.1360.40">
    <property type="match status" value="1"/>
</dbReference>
<dbReference type="GO" id="GO:0006412">
    <property type="term" value="P:translation"/>
    <property type="evidence" value="ECO:0007669"/>
    <property type="project" value="UniProtKB-KW"/>
</dbReference>
<evidence type="ECO:0000313" key="7">
    <source>
        <dbReference type="Proteomes" id="UP000698800"/>
    </source>
</evidence>
<organism evidence="6 7">
    <name type="scientific">Glutinoglossum americanum</name>
    <dbReference type="NCBI Taxonomy" id="1670608"/>
    <lineage>
        <taxon>Eukaryota</taxon>
        <taxon>Fungi</taxon>
        <taxon>Dikarya</taxon>
        <taxon>Ascomycota</taxon>
        <taxon>Pezizomycotina</taxon>
        <taxon>Geoglossomycetes</taxon>
        <taxon>Geoglossales</taxon>
        <taxon>Geoglossaceae</taxon>
        <taxon>Glutinoglossum</taxon>
    </lineage>
</organism>
<keyword evidence="7" id="KW-1185">Reference proteome</keyword>
<dbReference type="PANTHER" id="PTHR20982:SF3">
    <property type="entry name" value="MITOCHONDRIAL RIBOSOME RECYCLING FACTOR PSEUDO 1"/>
    <property type="match status" value="1"/>
</dbReference>
<dbReference type="InterPro" id="IPR023584">
    <property type="entry name" value="Ribosome_recyc_fac_dom"/>
</dbReference>
<proteinExistence type="inferred from homology"/>
<comment type="function">
    <text evidence="3">Necessary for protein synthesis in mitochondria. Functions as a ribosome recycling factor in mitochondria.</text>
</comment>
<dbReference type="EMBL" id="JAGHQL010000086">
    <property type="protein sequence ID" value="KAH0539105.1"/>
    <property type="molecule type" value="Genomic_DNA"/>
</dbReference>
<dbReference type="Gene3D" id="1.10.132.20">
    <property type="entry name" value="Ribosome-recycling factor"/>
    <property type="match status" value="1"/>
</dbReference>
<gene>
    <name evidence="6" type="ORF">FGG08_004343</name>
</gene>
<dbReference type="OrthoDB" id="407355at2759"/>
<reference evidence="6" key="1">
    <citation type="submission" date="2021-03" db="EMBL/GenBank/DDBJ databases">
        <title>Comparative genomics and phylogenomic investigation of the class Geoglossomycetes provide insights into ecological specialization and systematics.</title>
        <authorList>
            <person name="Melie T."/>
            <person name="Pirro S."/>
            <person name="Miller A.N."/>
            <person name="Quandt A."/>
        </authorList>
    </citation>
    <scope>NUCLEOTIDE SEQUENCE</scope>
    <source>
        <strain evidence="6">GBOQ0MN5Z8</strain>
    </source>
</reference>
<dbReference type="InterPro" id="IPR002661">
    <property type="entry name" value="Ribosome_recyc_fac"/>
</dbReference>
<evidence type="ECO:0000256" key="2">
    <source>
        <dbReference type="ARBA" id="ARBA00022917"/>
    </source>
</evidence>
<dbReference type="GO" id="GO:0005739">
    <property type="term" value="C:mitochondrion"/>
    <property type="evidence" value="ECO:0007669"/>
    <property type="project" value="TreeGrafter"/>
</dbReference>
<dbReference type="AlphaFoldDB" id="A0A9P8I5X6"/>
<keyword evidence="2" id="KW-0648">Protein biosynthesis</keyword>
<feature type="domain" description="Ribosome recycling factor" evidence="5">
    <location>
        <begin position="73"/>
        <end position="252"/>
    </location>
</feature>
<dbReference type="InterPro" id="IPR036191">
    <property type="entry name" value="RRF_sf"/>
</dbReference>
<protein>
    <recommendedName>
        <fullName evidence="5">Ribosome recycling factor domain-containing protein</fullName>
    </recommendedName>
</protein>
<evidence type="ECO:0000256" key="1">
    <source>
        <dbReference type="ARBA" id="ARBA00005912"/>
    </source>
</evidence>